<reference evidence="2 3" key="1">
    <citation type="submission" date="2016-10" db="EMBL/GenBank/DDBJ databases">
        <authorList>
            <person name="de Groot N.N."/>
        </authorList>
    </citation>
    <scope>NUCLEOTIDE SEQUENCE [LARGE SCALE GENOMIC DNA]</scope>
    <source>
        <strain evidence="2 3">DSM 20117</strain>
    </source>
</reference>
<dbReference type="Proteomes" id="UP000181917">
    <property type="component" value="Unassembled WGS sequence"/>
</dbReference>
<organism evidence="2 3">
    <name type="scientific">Crystallibacter crystallopoietes</name>
    <dbReference type="NCBI Taxonomy" id="37928"/>
    <lineage>
        <taxon>Bacteria</taxon>
        <taxon>Bacillati</taxon>
        <taxon>Actinomycetota</taxon>
        <taxon>Actinomycetes</taxon>
        <taxon>Micrococcales</taxon>
        <taxon>Micrococcaceae</taxon>
        <taxon>Crystallibacter</taxon>
    </lineage>
</organism>
<feature type="compositionally biased region" description="Low complexity" evidence="1">
    <location>
        <begin position="87"/>
        <end position="101"/>
    </location>
</feature>
<keyword evidence="3" id="KW-1185">Reference proteome</keyword>
<protein>
    <recommendedName>
        <fullName evidence="4">DUF4352 domain-containing protein</fullName>
    </recommendedName>
</protein>
<evidence type="ECO:0000313" key="3">
    <source>
        <dbReference type="Proteomes" id="UP000181917"/>
    </source>
</evidence>
<feature type="region of interest" description="Disordered" evidence="1">
    <location>
        <begin position="81"/>
        <end position="115"/>
    </location>
</feature>
<evidence type="ECO:0000313" key="2">
    <source>
        <dbReference type="EMBL" id="SDQ03289.1"/>
    </source>
</evidence>
<gene>
    <name evidence="2" type="ORF">SAMN04489742_0058</name>
</gene>
<dbReference type="EMBL" id="FNKH01000001">
    <property type="protein sequence ID" value="SDQ03289.1"/>
    <property type="molecule type" value="Genomic_DNA"/>
</dbReference>
<name>A0A1H0XKH3_9MICC</name>
<accession>A0A1H0XKH3</accession>
<evidence type="ECO:0008006" key="4">
    <source>
        <dbReference type="Google" id="ProtNLM"/>
    </source>
</evidence>
<proteinExistence type="predicted"/>
<dbReference type="AlphaFoldDB" id="A0A1H0XKH3"/>
<sequence>MMTVVGERTVAPEPEGTEVPTGLTRRVFGVLVGAGVSGIIGGGSLLAASKNAAETGGISRGSGVWTSFGTVRIAAAERQSRLPQDLSADSSATAASSAPASGHDHGGGSAGSGVQPANFTWGDHVVLQVEVHNGMDRPVLFSPGQLRLKVGPGGPTVTNRSTGTGKGALEPGATNNFWISFLVPSDIEQLSAEFTDPWSDGDPLPLELPTVLRRPGWLENNHG</sequence>
<evidence type="ECO:0000256" key="1">
    <source>
        <dbReference type="SAM" id="MobiDB-lite"/>
    </source>
</evidence>